<gene>
    <name evidence="2" type="ORF">GGI64_005935</name>
</gene>
<evidence type="ECO:0000313" key="2">
    <source>
        <dbReference type="EMBL" id="NYJ14834.1"/>
    </source>
</evidence>
<evidence type="ECO:0000313" key="3">
    <source>
        <dbReference type="Proteomes" id="UP000535276"/>
    </source>
</evidence>
<dbReference type="RefSeq" id="WP_179613360.1">
    <property type="nucleotide sequence ID" value="NZ_JACBZV010000014.1"/>
</dbReference>
<sequence length="179" mass="20148">MKQIFCCCILGSLVVMSSVASADDCLPDKQVFKRDLGDDGEVFYTQRFVPRHADSGEYVVHFEARRQKTVVWTVEGHISCGAWGLMCDLQIDPLKPNDKFDAVRQCLPSYAFKDDIIPVTMIREGEVIKYITFGNLSAFSMGCGNYMAIKVQRPELLDDAGRDGIFILPDYVQIDSCEK</sequence>
<dbReference type="EMBL" id="JACBZV010000014">
    <property type="protein sequence ID" value="NYJ14834.1"/>
    <property type="molecule type" value="Genomic_DNA"/>
</dbReference>
<feature type="signal peptide" evidence="1">
    <location>
        <begin position="1"/>
        <end position="22"/>
    </location>
</feature>
<reference evidence="2 3" key="1">
    <citation type="submission" date="2020-07" db="EMBL/GenBank/DDBJ databases">
        <title>Genomic Encyclopedia of Type Strains, Phase IV (KMG-V): Genome sequencing to study the core and pangenomes of soil and plant-associated prokaryotes.</title>
        <authorList>
            <person name="Whitman W."/>
        </authorList>
    </citation>
    <scope>NUCLEOTIDE SEQUENCE [LARGE SCALE GENOMIC DNA]</scope>
    <source>
        <strain evidence="2 3">SEMIA 4052</strain>
    </source>
</reference>
<dbReference type="AlphaFoldDB" id="A0A7Z0E5D6"/>
<keyword evidence="1" id="KW-0732">Signal</keyword>
<name>A0A7Z0E5D6_RHILE</name>
<organism evidence="2 3">
    <name type="scientific">Rhizobium leguminosarum</name>
    <dbReference type="NCBI Taxonomy" id="384"/>
    <lineage>
        <taxon>Bacteria</taxon>
        <taxon>Pseudomonadati</taxon>
        <taxon>Pseudomonadota</taxon>
        <taxon>Alphaproteobacteria</taxon>
        <taxon>Hyphomicrobiales</taxon>
        <taxon>Rhizobiaceae</taxon>
        <taxon>Rhizobium/Agrobacterium group</taxon>
        <taxon>Rhizobium</taxon>
    </lineage>
</organism>
<proteinExistence type="predicted"/>
<comment type="caution">
    <text evidence="2">The sequence shown here is derived from an EMBL/GenBank/DDBJ whole genome shotgun (WGS) entry which is preliminary data.</text>
</comment>
<feature type="chain" id="PRO_5030514596" evidence="1">
    <location>
        <begin position="23"/>
        <end position="179"/>
    </location>
</feature>
<protein>
    <submittedName>
        <fullName evidence="2">Uncharacterized protein</fullName>
    </submittedName>
</protein>
<dbReference type="Proteomes" id="UP000535276">
    <property type="component" value="Unassembled WGS sequence"/>
</dbReference>
<evidence type="ECO:0000256" key="1">
    <source>
        <dbReference type="SAM" id="SignalP"/>
    </source>
</evidence>
<accession>A0A7Z0E5D6</accession>